<evidence type="ECO:0000313" key="3">
    <source>
        <dbReference type="Proteomes" id="UP000224563"/>
    </source>
</evidence>
<keyword evidence="1" id="KW-1133">Transmembrane helix</keyword>
<keyword evidence="1" id="KW-0472">Membrane</keyword>
<sequence length="138" mass="16754">MRLRDRFIRFMYGRNGVDQLGQAESFVLLALVILGLFFGRVPVVRSILYIVVLAGFIHMYFRMFSKNIAKRQKENQWFCNWRYQFAIRRNKRRVRREQRKIYSYFKCPMCKQKVRVPKGRGKVCITCPKCRQEFVRKA</sequence>
<accession>A0A2G3E3J8</accession>
<feature type="transmembrane region" description="Helical" evidence="1">
    <location>
        <begin position="47"/>
        <end position="64"/>
    </location>
</feature>
<name>A0A2G3E3J8_9FIRM</name>
<dbReference type="RefSeq" id="WP_031546259.1">
    <property type="nucleotide sequence ID" value="NZ_JANSWH010000011.1"/>
</dbReference>
<keyword evidence="1" id="KW-0812">Transmembrane</keyword>
<proteinExistence type="predicted"/>
<dbReference type="AlphaFoldDB" id="A0A2G3E3J8"/>
<protein>
    <recommendedName>
        <fullName evidence="4">Zn-finger containing protein</fullName>
    </recommendedName>
</protein>
<reference evidence="2 3" key="1">
    <citation type="submission" date="2017-10" db="EMBL/GenBank/DDBJ databases">
        <title>Resolving the taxonomy of Roseburia spp., Eubacterium rectale and Agathobacter spp. through phylogenomic analysis.</title>
        <authorList>
            <person name="Sheridan P.O."/>
            <person name="Walker A.W."/>
            <person name="Duncan S.H."/>
            <person name="Scott K.P."/>
            <person name="Toole P.W.O."/>
            <person name="Luis P."/>
            <person name="Flint H.J."/>
        </authorList>
    </citation>
    <scope>NUCLEOTIDE SEQUENCE [LARGE SCALE GENOMIC DNA]</scope>
    <source>
        <strain evidence="2 3">JK623</strain>
    </source>
</reference>
<evidence type="ECO:0008006" key="4">
    <source>
        <dbReference type="Google" id="ProtNLM"/>
    </source>
</evidence>
<keyword evidence="3" id="KW-1185">Reference proteome</keyword>
<organism evidence="2 3">
    <name type="scientific">Agathobacter ruminis</name>
    <dbReference type="NCBI Taxonomy" id="1712665"/>
    <lineage>
        <taxon>Bacteria</taxon>
        <taxon>Bacillati</taxon>
        <taxon>Bacillota</taxon>
        <taxon>Clostridia</taxon>
        <taxon>Lachnospirales</taxon>
        <taxon>Lachnospiraceae</taxon>
        <taxon>Agathobacter</taxon>
    </lineage>
</organism>
<dbReference type="Proteomes" id="UP000224563">
    <property type="component" value="Unassembled WGS sequence"/>
</dbReference>
<reference evidence="2 3" key="2">
    <citation type="submission" date="2017-10" db="EMBL/GenBank/DDBJ databases">
        <authorList>
            <person name="Banno H."/>
            <person name="Chua N.-H."/>
        </authorList>
    </citation>
    <scope>NUCLEOTIDE SEQUENCE [LARGE SCALE GENOMIC DNA]</scope>
    <source>
        <strain evidence="2 3">JK623</strain>
    </source>
</reference>
<feature type="transmembrane region" description="Helical" evidence="1">
    <location>
        <begin position="20"/>
        <end position="41"/>
    </location>
</feature>
<gene>
    <name evidence="2" type="ORF">CSX02_05930</name>
</gene>
<comment type="caution">
    <text evidence="2">The sequence shown here is derived from an EMBL/GenBank/DDBJ whole genome shotgun (WGS) entry which is preliminary data.</text>
</comment>
<evidence type="ECO:0000256" key="1">
    <source>
        <dbReference type="SAM" id="Phobius"/>
    </source>
</evidence>
<evidence type="ECO:0000313" key="2">
    <source>
        <dbReference type="EMBL" id="PHU37829.1"/>
    </source>
</evidence>
<dbReference type="EMBL" id="PDYG01000029">
    <property type="protein sequence ID" value="PHU37829.1"/>
    <property type="molecule type" value="Genomic_DNA"/>
</dbReference>